<sequence>MSDFQKFSAAVHARFTAMAAAGELFTINVPGDDLWLAYLGAFPEGTNPIFRERTEHDCSCCRNFIKNLGRVVSIVDGVVVTVWDDFQNLPAPYDFVSKTLSAFVRTSEIEGVYRTKERNYGLEFNHERLASGDVLTWNHFHGVVHQHHLSPTPAQAAGELNTTAGVFKRGLEEITVEALESVLGLIDAKALYRGEEFRSGVGAFYSMKQQYLLLDETGKGLFPWEHLNKPAARIRNTAIGTLLQDLSEGMELEAAVRAFEKKVAPENYKRTTALITPKMIEDGLKTLRELGLESAVNRRFARLSDMSVTNVLWASGNARNVMRDPLADALLGSSQVKKTGGRVSGLTISADEFMANVVPKAAQLEVMVTNQHANNFVSLTAPVDPEVGRLFKWDNNFAWSYNGNVTDSIKEKVKAAGGNVTNAKLRVSLAWFNGDDLDIHCICPDGHICFYDKRNILDVDMNAGVARNTKDPVENLSWTNPKDGTYRVQVNQYASRSRDNVGFVVELENDGRLNQYSYSRASRSGEYVEVITFDVKDGKVVNLSIAKDVVGQGISREVWGIPTEQFRKVETLMLSPNHWDDNQMGNKHYLFMLEGCKNPEPARGIYNEYLRSELEPHRKVFEVLGSKTLCPVVDDQLSGIGFSSTRNDLVTIRATTADGQSEVLNVQF</sequence>
<evidence type="ECO:0000313" key="2">
    <source>
        <dbReference type="Proteomes" id="UP000322075"/>
    </source>
</evidence>
<gene>
    <name evidence="1" type="ORF">Zuri_38</name>
</gene>
<proteinExistence type="predicted"/>
<reference evidence="1" key="1">
    <citation type="submission" date="2019-04" db="EMBL/GenBank/DDBJ databases">
        <authorList>
            <person name="Assadpour T."/>
            <person name="Ahmed J."/>
            <person name="Anderson S."/>
            <person name="Espinosa K."/>
            <person name="Gadsden T."/>
            <person name="Graham A."/>
            <person name="Hajjar W."/>
            <person name="Howard T."/>
            <person name="Lacafta O."/>
            <person name="Matney K."/>
            <person name="Matsen K."/>
            <person name="Osu J."/>
            <person name="Rupe E."/>
            <person name="Sang H."/>
            <person name="Wadi S."/>
            <person name="McNeal J."/>
            <person name="Temple L."/>
        </authorList>
    </citation>
    <scope>NUCLEOTIDE SEQUENCE [LARGE SCALE GENOMIC DNA]</scope>
</reference>
<name>A0A5C1K5V4_9CAUD</name>
<organism evidence="1 2">
    <name type="scientific">Pseudomonas phage Zuri</name>
    <dbReference type="NCBI Taxonomy" id="2604899"/>
    <lineage>
        <taxon>Viruses</taxon>
        <taxon>Duplodnaviria</taxon>
        <taxon>Heunggongvirae</taxon>
        <taxon>Uroviricota</taxon>
        <taxon>Caudoviricetes</taxon>
        <taxon>Schitoviridae</taxon>
        <taxon>Zurivirus</taxon>
        <taxon>Zurivirus zuri</taxon>
    </lineage>
</organism>
<dbReference type="EMBL" id="MK863032">
    <property type="protein sequence ID" value="QEM41135.1"/>
    <property type="molecule type" value="Genomic_DNA"/>
</dbReference>
<keyword evidence="1" id="KW-0547">Nucleotide-binding</keyword>
<keyword evidence="2" id="KW-1185">Reference proteome</keyword>
<keyword evidence="1" id="KW-0067">ATP-binding</keyword>
<protein>
    <submittedName>
        <fullName evidence="1">ATP-binding-cassette protein</fullName>
    </submittedName>
</protein>
<dbReference type="GO" id="GO:0005524">
    <property type="term" value="F:ATP binding"/>
    <property type="evidence" value="ECO:0007669"/>
    <property type="project" value="UniProtKB-KW"/>
</dbReference>
<accession>A0A5C1K5V4</accession>
<evidence type="ECO:0000313" key="1">
    <source>
        <dbReference type="EMBL" id="QEM41135.1"/>
    </source>
</evidence>
<dbReference type="Proteomes" id="UP000322075">
    <property type="component" value="Segment"/>
</dbReference>